<evidence type="ECO:0000256" key="2">
    <source>
        <dbReference type="ARBA" id="ARBA00022801"/>
    </source>
</evidence>
<evidence type="ECO:0000259" key="6">
    <source>
        <dbReference type="PROSITE" id="PS50263"/>
    </source>
</evidence>
<dbReference type="EMBL" id="QRYC01000009">
    <property type="protein sequence ID" value="RGU56627.1"/>
    <property type="molecule type" value="Genomic_DNA"/>
</dbReference>
<dbReference type="GO" id="GO:0050152">
    <property type="term" value="F:omega-amidase activity"/>
    <property type="evidence" value="ECO:0007669"/>
    <property type="project" value="UniProtKB-EC"/>
</dbReference>
<evidence type="ECO:0000313" key="10">
    <source>
        <dbReference type="Proteomes" id="UP000284243"/>
    </source>
</evidence>
<feature type="domain" description="CN hydrolase" evidence="6">
    <location>
        <begin position="1"/>
        <end position="241"/>
    </location>
</feature>
<organism evidence="7 10">
    <name type="scientific">Odoribacter splanchnicus</name>
    <dbReference type="NCBI Taxonomy" id="28118"/>
    <lineage>
        <taxon>Bacteria</taxon>
        <taxon>Pseudomonadati</taxon>
        <taxon>Bacteroidota</taxon>
        <taxon>Bacteroidia</taxon>
        <taxon>Bacteroidales</taxon>
        <taxon>Odoribacteraceae</taxon>
        <taxon>Odoribacter</taxon>
    </lineage>
</organism>
<dbReference type="Gene3D" id="3.60.110.10">
    <property type="entry name" value="Carbon-nitrogen hydrolase"/>
    <property type="match status" value="1"/>
</dbReference>
<dbReference type="InterPro" id="IPR003010">
    <property type="entry name" value="C-N_Hydrolase"/>
</dbReference>
<dbReference type="OMA" id="KIHRFGF"/>
<evidence type="ECO:0000313" key="7">
    <source>
        <dbReference type="EMBL" id="RGU56627.1"/>
    </source>
</evidence>
<dbReference type="PANTHER" id="PTHR47799:SF1">
    <property type="entry name" value="OMEGA-AMIDASE YAFV"/>
    <property type="match status" value="1"/>
</dbReference>
<evidence type="ECO:0000256" key="4">
    <source>
        <dbReference type="ARBA" id="ARBA00052904"/>
    </source>
</evidence>
<dbReference type="NCBIfam" id="NF007757">
    <property type="entry name" value="PRK10438.1"/>
    <property type="match status" value="1"/>
</dbReference>
<evidence type="ECO:0000256" key="3">
    <source>
        <dbReference type="ARBA" id="ARBA00039118"/>
    </source>
</evidence>
<dbReference type="Proteomes" id="UP000283426">
    <property type="component" value="Unassembled WGS sequence"/>
</dbReference>
<dbReference type="SUPFAM" id="SSF56317">
    <property type="entry name" value="Carbon-nitrogen hydrolase"/>
    <property type="match status" value="1"/>
</dbReference>
<dbReference type="AlphaFoldDB" id="A0A1Y3Y6H1"/>
<keyword evidence="2 7" id="KW-0378">Hydrolase</keyword>
<dbReference type="Pfam" id="PF00795">
    <property type="entry name" value="CN_hydrolase"/>
    <property type="match status" value="1"/>
</dbReference>
<gene>
    <name evidence="8" type="ORF">DWW24_03580</name>
    <name evidence="7" type="ORF">DWW57_08790</name>
</gene>
<sequence>MKIALVQSPLAWGELQENLQNFDKKMAECEDCDVILLPEMFTSGCMMIKKSAEVAFAAKESVANAYPVVEEKMLAWAKRQHALVMGSTVYRENGKYYNRLIAAFPEGNCRYYDKRHCFRMGGENEHFTPGDRQLTFEFRGVKIAAFICYDLRFPVWCRNTQNYDLAVFVANWPESRREVWKTLLKARAIENQAFVAGVNCVGEDDNGLTYSGDSMVADARGREVGSTSPGNEAIIRVELDIEKLRQFRKKFPVLDDRDDFLFREK</sequence>
<evidence type="ECO:0000313" key="8">
    <source>
        <dbReference type="EMBL" id="RGV29956.1"/>
    </source>
</evidence>
<dbReference type="FunFam" id="3.60.110.10:FF:000004">
    <property type="entry name" value="Carbon-nitrogen hydrolase"/>
    <property type="match status" value="1"/>
</dbReference>
<evidence type="ECO:0000256" key="1">
    <source>
        <dbReference type="ARBA" id="ARBA00010613"/>
    </source>
</evidence>
<reference evidence="9 10" key="1">
    <citation type="submission" date="2018-08" db="EMBL/GenBank/DDBJ databases">
        <title>A genome reference for cultivated species of the human gut microbiota.</title>
        <authorList>
            <person name="Zou Y."/>
            <person name="Xue W."/>
            <person name="Luo G."/>
        </authorList>
    </citation>
    <scope>NUCLEOTIDE SEQUENCE [LARGE SCALE GENOMIC DNA]</scope>
    <source>
        <strain evidence="8 9">AF14-6AC</strain>
        <strain evidence="7 10">AF16-14</strain>
    </source>
</reference>
<dbReference type="EC" id="3.5.1.3" evidence="3"/>
<evidence type="ECO:0000256" key="5">
    <source>
        <dbReference type="ARBA" id="ARBA00072139"/>
    </source>
</evidence>
<comment type="caution">
    <text evidence="7">The sequence shown here is derived from an EMBL/GenBank/DDBJ whole genome shotgun (WGS) entry which is preliminary data.</text>
</comment>
<dbReference type="PANTHER" id="PTHR47799">
    <property type="entry name" value="OMEGA-AMIDASE YAFV"/>
    <property type="match status" value="1"/>
</dbReference>
<dbReference type="InterPro" id="IPR036526">
    <property type="entry name" value="C-N_Hydrolase_sf"/>
</dbReference>
<evidence type="ECO:0000313" key="9">
    <source>
        <dbReference type="Proteomes" id="UP000283426"/>
    </source>
</evidence>
<dbReference type="InterPro" id="IPR001110">
    <property type="entry name" value="UPF0012_CS"/>
</dbReference>
<protein>
    <recommendedName>
        <fullName evidence="5">Omega-amidase YafV</fullName>
        <ecNumber evidence="3">3.5.1.3</ecNumber>
    </recommendedName>
</protein>
<name>A0A1Y3Y6H1_9BACT</name>
<dbReference type="EMBL" id="QRYW01000005">
    <property type="protein sequence ID" value="RGV29956.1"/>
    <property type="molecule type" value="Genomic_DNA"/>
</dbReference>
<dbReference type="PROSITE" id="PS50263">
    <property type="entry name" value="CN_HYDROLASE"/>
    <property type="match status" value="1"/>
</dbReference>
<comment type="catalytic activity">
    <reaction evidence="4">
        <text>a monoamide of a dicarboxylate + H2O = a dicarboxylate + NH4(+)</text>
        <dbReference type="Rhea" id="RHEA:11716"/>
        <dbReference type="ChEBI" id="CHEBI:15377"/>
        <dbReference type="ChEBI" id="CHEBI:28938"/>
        <dbReference type="ChEBI" id="CHEBI:28965"/>
        <dbReference type="ChEBI" id="CHEBI:77450"/>
        <dbReference type="EC" id="3.5.1.3"/>
    </reaction>
</comment>
<dbReference type="InterPro" id="IPR052737">
    <property type="entry name" value="Omega-amidase_YafV"/>
</dbReference>
<dbReference type="GeneID" id="61273686"/>
<dbReference type="GO" id="GO:0106008">
    <property type="term" value="F:2-oxoglutaramate amidase activity"/>
    <property type="evidence" value="ECO:0007669"/>
    <property type="project" value="TreeGrafter"/>
</dbReference>
<comment type="similarity">
    <text evidence="1">Belongs to the carbon-nitrogen hydrolase superfamily. NIT1/NIT2 family.</text>
</comment>
<accession>A0A1Y3Y6H1</accession>
<proteinExistence type="inferred from homology"/>
<dbReference type="Proteomes" id="UP000284243">
    <property type="component" value="Unassembled WGS sequence"/>
</dbReference>
<dbReference type="PROSITE" id="PS01227">
    <property type="entry name" value="UPF0012"/>
    <property type="match status" value="1"/>
</dbReference>
<dbReference type="RefSeq" id="WP_013610775.1">
    <property type="nucleotide sequence ID" value="NZ_CABJFF010000014.1"/>
</dbReference>